<proteinExistence type="predicted"/>
<keyword evidence="1" id="KW-0812">Transmembrane</keyword>
<feature type="transmembrane region" description="Helical" evidence="1">
    <location>
        <begin position="41"/>
        <end position="63"/>
    </location>
</feature>
<sequence>MNYSLLLAGLTIAFFVLLLIAMQLGKWLGRGADEKSGSGAAVIEGSVFALLGLLVAFTFSGAAQRMADRRELLVQEVNAIGTAWLRIDMVHAGDQPQLRDQFRRYVDKRIEYYRNVADLERRDAIASEVSALQTQIWATSMQAARASVPPFAASYVGAVNEMFDVASAQTVAQKVHPPIATYVFLGFLTLVAAGLVGLNLASTRRKTLLHQVIYAVVMTAALYIIIDFEFPRIGTIRIDQSDALLVAQRQSMVDPAGGAK</sequence>
<comment type="caution">
    <text evidence="2">The sequence shown here is derived from an EMBL/GenBank/DDBJ whole genome shotgun (WGS) entry which is preliminary data.</text>
</comment>
<feature type="transmembrane region" description="Helical" evidence="1">
    <location>
        <begin position="179"/>
        <end position="202"/>
    </location>
</feature>
<dbReference type="AlphaFoldDB" id="A0A2N8KP09"/>
<name>A0A2N8KP09_9BURK</name>
<organism evidence="2 3">
    <name type="scientific">Achromobacter pulmonis</name>
    <dbReference type="NCBI Taxonomy" id="1389932"/>
    <lineage>
        <taxon>Bacteria</taxon>
        <taxon>Pseudomonadati</taxon>
        <taxon>Pseudomonadota</taxon>
        <taxon>Betaproteobacteria</taxon>
        <taxon>Burkholderiales</taxon>
        <taxon>Alcaligenaceae</taxon>
        <taxon>Achromobacter</taxon>
    </lineage>
</organism>
<dbReference type="Proteomes" id="UP000235994">
    <property type="component" value="Unassembled WGS sequence"/>
</dbReference>
<evidence type="ECO:0008006" key="4">
    <source>
        <dbReference type="Google" id="ProtNLM"/>
    </source>
</evidence>
<evidence type="ECO:0000256" key="1">
    <source>
        <dbReference type="SAM" id="Phobius"/>
    </source>
</evidence>
<dbReference type="EMBL" id="POQS01000001">
    <property type="protein sequence ID" value="PND35188.1"/>
    <property type="molecule type" value="Genomic_DNA"/>
</dbReference>
<keyword evidence="1" id="KW-0472">Membrane</keyword>
<dbReference type="RefSeq" id="WP_102771132.1">
    <property type="nucleotide sequence ID" value="NZ_POQS01000001.1"/>
</dbReference>
<keyword evidence="3" id="KW-1185">Reference proteome</keyword>
<reference evidence="2 3" key="1">
    <citation type="submission" date="2018-01" db="EMBL/GenBank/DDBJ databases">
        <title>The draft genome of an aniline degradation strain ANB-1.</title>
        <authorList>
            <person name="Zhang L."/>
            <person name="Jiang J."/>
        </authorList>
    </citation>
    <scope>NUCLEOTIDE SEQUENCE [LARGE SCALE GENOMIC DNA]</scope>
    <source>
        <strain evidence="2 3">ANB-1</strain>
    </source>
</reference>
<dbReference type="Pfam" id="PF14023">
    <property type="entry name" value="Bestrophin-like"/>
    <property type="match status" value="1"/>
</dbReference>
<accession>A0A2N8KP09</accession>
<dbReference type="InterPro" id="IPR025333">
    <property type="entry name" value="DUF4239"/>
</dbReference>
<keyword evidence="1" id="KW-1133">Transmembrane helix</keyword>
<evidence type="ECO:0000313" key="3">
    <source>
        <dbReference type="Proteomes" id="UP000235994"/>
    </source>
</evidence>
<evidence type="ECO:0000313" key="2">
    <source>
        <dbReference type="EMBL" id="PND35188.1"/>
    </source>
</evidence>
<gene>
    <name evidence="2" type="ORF">C1I89_01990</name>
</gene>
<protein>
    <recommendedName>
        <fullName evidence="4">DUF4239 domain-containing protein</fullName>
    </recommendedName>
</protein>
<feature type="transmembrane region" description="Helical" evidence="1">
    <location>
        <begin position="208"/>
        <end position="226"/>
    </location>
</feature>